<organism evidence="4 5">
    <name type="scientific">Solanum tuberosum</name>
    <name type="common">Potato</name>
    <dbReference type="NCBI Taxonomy" id="4113"/>
    <lineage>
        <taxon>Eukaryota</taxon>
        <taxon>Viridiplantae</taxon>
        <taxon>Streptophyta</taxon>
        <taxon>Embryophyta</taxon>
        <taxon>Tracheophyta</taxon>
        <taxon>Spermatophyta</taxon>
        <taxon>Magnoliopsida</taxon>
        <taxon>eudicotyledons</taxon>
        <taxon>Gunneridae</taxon>
        <taxon>Pentapetalae</taxon>
        <taxon>asterids</taxon>
        <taxon>lamiids</taxon>
        <taxon>Solanales</taxon>
        <taxon>Solanaceae</taxon>
        <taxon>Solanoideae</taxon>
        <taxon>Solaneae</taxon>
        <taxon>Solanum</taxon>
    </lineage>
</organism>
<proteinExistence type="predicted"/>
<dbReference type="Gramene" id="RHC10H1G0970.2.1">
    <property type="protein sequence ID" value="RHC10H1G0970.2.1.cds.1"/>
    <property type="gene ID" value="RHC10H1G0970.2"/>
</dbReference>
<dbReference type="PaxDb" id="4113-PGSC0003DMT400031520"/>
<reference evidence="4" key="2">
    <citation type="submission" date="2015-06" db="UniProtKB">
        <authorList>
            <consortium name="EnsemblPlants"/>
        </authorList>
    </citation>
    <scope>IDENTIFICATION</scope>
    <source>
        <strain evidence="4">DM1-3 516 R44</strain>
    </source>
</reference>
<dbReference type="Gramene" id="PGSC0003DMT400031520">
    <property type="protein sequence ID" value="PGSC0003DMT400031520"/>
    <property type="gene ID" value="PGSC0003DMG400012086"/>
</dbReference>
<accession>M1AVS9</accession>
<dbReference type="PANTHER" id="PTHR46912:SF1">
    <property type="entry name" value="HIGH MOBILITY GROUP B PROTEIN 13"/>
    <property type="match status" value="1"/>
</dbReference>
<feature type="domain" description="HMG box" evidence="3">
    <location>
        <begin position="52"/>
        <end position="119"/>
    </location>
</feature>
<dbReference type="OMA" id="CKHEAMR"/>
<dbReference type="SMART" id="SM00398">
    <property type="entry name" value="HMG"/>
    <property type="match status" value="2"/>
</dbReference>
<dbReference type="PROSITE" id="PS50118">
    <property type="entry name" value="HMG_BOX_2"/>
    <property type="match status" value="2"/>
</dbReference>
<sequence>MEKCKHEAMRLLDDEQKQKTAMELLEQYIQFQQGSIVNENKKKKKEKDPLKPKQPLSAFFMFTNDRRAALLSENNNNVKEATKITGEEWKNMIEQQNAPYEEMAMTKKGKYLQEMKVYKKNNKDEEAADHTKEGEQSMKLKNQEALQLLKKKEKIEKLIKKIAKRRNRKKTMWILTNQRILLHHSSVSVEREKKLVEKHPGINDSTINVLISLKWKELSEEENQVWNNATVEAMESYKNEMEEHNKTAAKKQNNNN</sequence>
<dbReference type="GO" id="GO:0005634">
    <property type="term" value="C:nucleus"/>
    <property type="evidence" value="ECO:0007669"/>
    <property type="project" value="UniProtKB-UniRule"/>
</dbReference>
<dbReference type="Gene3D" id="1.10.30.10">
    <property type="entry name" value="High mobility group box domain"/>
    <property type="match status" value="2"/>
</dbReference>
<protein>
    <submittedName>
        <fullName evidence="4">Transcription factor</fullName>
    </submittedName>
</protein>
<dbReference type="Proteomes" id="UP000011115">
    <property type="component" value="Unassembled WGS sequence"/>
</dbReference>
<dbReference type="InterPro" id="IPR036910">
    <property type="entry name" value="HMG_box_dom_sf"/>
</dbReference>
<keyword evidence="2" id="KW-0175">Coiled coil</keyword>
<feature type="DNA-binding region" description="HMG box" evidence="1">
    <location>
        <begin position="52"/>
        <end position="119"/>
    </location>
</feature>
<dbReference type="SUPFAM" id="SSF47095">
    <property type="entry name" value="HMG-box"/>
    <property type="match status" value="2"/>
</dbReference>
<evidence type="ECO:0000256" key="1">
    <source>
        <dbReference type="PROSITE-ProRule" id="PRU00267"/>
    </source>
</evidence>
<dbReference type="Pfam" id="PF00505">
    <property type="entry name" value="HMG_box"/>
    <property type="match status" value="2"/>
</dbReference>
<feature type="domain" description="HMG box" evidence="3">
    <location>
        <begin position="190"/>
        <end position="245"/>
    </location>
</feature>
<dbReference type="HOGENOM" id="CLU_1047289_0_0_1"/>
<dbReference type="InterPro" id="IPR009071">
    <property type="entry name" value="HMG_box_dom"/>
</dbReference>
<dbReference type="AlphaFoldDB" id="M1AVS9"/>
<evidence type="ECO:0000313" key="5">
    <source>
        <dbReference type="Proteomes" id="UP000011115"/>
    </source>
</evidence>
<keyword evidence="1" id="KW-0539">Nucleus</keyword>
<name>M1AVS9_SOLTU</name>
<dbReference type="InterPro" id="IPR044601">
    <property type="entry name" value="HMGB6/HMGB13"/>
</dbReference>
<reference evidence="5" key="1">
    <citation type="journal article" date="2011" name="Nature">
        <title>Genome sequence and analysis of the tuber crop potato.</title>
        <authorList>
            <consortium name="The Potato Genome Sequencing Consortium"/>
        </authorList>
    </citation>
    <scope>NUCLEOTIDE SEQUENCE [LARGE SCALE GENOMIC DNA]</scope>
    <source>
        <strain evidence="5">cv. DM1-3 516 R44</strain>
    </source>
</reference>
<dbReference type="PANTHER" id="PTHR46912">
    <property type="entry name" value="HIGH MOBILITY GROUP B PROTEIN 13"/>
    <property type="match status" value="1"/>
</dbReference>
<evidence type="ECO:0000256" key="2">
    <source>
        <dbReference type="SAM" id="Coils"/>
    </source>
</evidence>
<dbReference type="eggNOG" id="KOG0381">
    <property type="taxonomic scope" value="Eukaryota"/>
</dbReference>
<keyword evidence="1" id="KW-0238">DNA-binding</keyword>
<feature type="DNA-binding region" description="HMG box" evidence="1">
    <location>
        <begin position="190"/>
        <end position="245"/>
    </location>
</feature>
<keyword evidence="5" id="KW-1185">Reference proteome</keyword>
<dbReference type="InParanoid" id="M1AVS9"/>
<dbReference type="GO" id="GO:0003677">
    <property type="term" value="F:DNA binding"/>
    <property type="evidence" value="ECO:0000318"/>
    <property type="project" value="GO_Central"/>
</dbReference>
<evidence type="ECO:0000259" key="3">
    <source>
        <dbReference type="PROSITE" id="PS50118"/>
    </source>
</evidence>
<dbReference type="SMR" id="M1AVS9"/>
<evidence type="ECO:0000313" key="4">
    <source>
        <dbReference type="EnsemblPlants" id="PGSC0003DMT400031520"/>
    </source>
</evidence>
<feature type="coiled-coil region" evidence="2">
    <location>
        <begin position="227"/>
        <end position="254"/>
    </location>
</feature>
<dbReference type="STRING" id="4113.M1AVS9"/>
<dbReference type="EnsemblPlants" id="PGSC0003DMT400031520">
    <property type="protein sequence ID" value="PGSC0003DMT400031520"/>
    <property type="gene ID" value="PGSC0003DMG400012086"/>
</dbReference>